<organism evidence="3 4">
    <name type="scientific">Astrephomene gubernaculifera</name>
    <dbReference type="NCBI Taxonomy" id="47775"/>
    <lineage>
        <taxon>Eukaryota</taxon>
        <taxon>Viridiplantae</taxon>
        <taxon>Chlorophyta</taxon>
        <taxon>core chlorophytes</taxon>
        <taxon>Chlorophyceae</taxon>
        <taxon>CS clade</taxon>
        <taxon>Chlamydomonadales</taxon>
        <taxon>Astrephomenaceae</taxon>
        <taxon>Astrephomene</taxon>
    </lineage>
</organism>
<evidence type="ECO:0000313" key="4">
    <source>
        <dbReference type="Proteomes" id="UP001054857"/>
    </source>
</evidence>
<dbReference type="EMBL" id="BMAR01000033">
    <property type="protein sequence ID" value="GFR49813.1"/>
    <property type="molecule type" value="Genomic_DNA"/>
</dbReference>
<dbReference type="SUPFAM" id="SSF52266">
    <property type="entry name" value="SGNH hydrolase"/>
    <property type="match status" value="1"/>
</dbReference>
<keyword evidence="2" id="KW-0732">Signal</keyword>
<dbReference type="InterPro" id="IPR001087">
    <property type="entry name" value="GDSL"/>
</dbReference>
<gene>
    <name evidence="3" type="ORF">Agub_g11753</name>
</gene>
<dbReference type="Pfam" id="PF00657">
    <property type="entry name" value="Lipase_GDSL"/>
    <property type="match status" value="1"/>
</dbReference>
<comment type="similarity">
    <text evidence="1">Belongs to the 'GDSL' lipolytic enzyme family.</text>
</comment>
<dbReference type="AlphaFoldDB" id="A0AAD3DXQ2"/>
<feature type="chain" id="PRO_5042219768" evidence="2">
    <location>
        <begin position="29"/>
        <end position="229"/>
    </location>
</feature>
<dbReference type="Proteomes" id="UP001054857">
    <property type="component" value="Unassembled WGS sequence"/>
</dbReference>
<protein>
    <submittedName>
        <fullName evidence="3">Uncharacterized protein</fullName>
    </submittedName>
</protein>
<evidence type="ECO:0000313" key="3">
    <source>
        <dbReference type="EMBL" id="GFR49813.1"/>
    </source>
</evidence>
<feature type="signal peptide" evidence="2">
    <location>
        <begin position="1"/>
        <end position="28"/>
    </location>
</feature>
<proteinExistence type="inferred from homology"/>
<feature type="non-terminal residue" evidence="3">
    <location>
        <position position="1"/>
    </location>
</feature>
<dbReference type="Gene3D" id="3.40.50.1110">
    <property type="entry name" value="SGNH hydrolase"/>
    <property type="match status" value="1"/>
</dbReference>
<dbReference type="InterPro" id="IPR008265">
    <property type="entry name" value="Lipase_GDSL_AS"/>
</dbReference>
<evidence type="ECO:0000256" key="2">
    <source>
        <dbReference type="SAM" id="SignalP"/>
    </source>
</evidence>
<keyword evidence="4" id="KW-1185">Reference proteome</keyword>
<sequence>MLRHMAPTGPLAALAFLTTVTFSRWASAIQVASPPPPRSLVRPTYVLAFFGDSLTDTGNTLRVAGVPDPAVYYKGRYTDGPNWVDRLKSTLVKKHKVKVFNYAYGGATACPSPLISGTYPFVKDLSNQTEAFLADLKNGRIPYGKDVKTLPIQYIGSNDVTNTLGAAMLSGAALDAGQVQSLVRSIAACRLQWAKTLSAAGMRDIVMLPMVPMHMAPKVPAAYKPLVLQ</sequence>
<name>A0AAD3DXQ2_9CHLO</name>
<reference evidence="3 4" key="1">
    <citation type="journal article" date="2021" name="Sci. Rep.">
        <title>Genome sequencing of the multicellular alga Astrephomene provides insights into convergent evolution of germ-soma differentiation.</title>
        <authorList>
            <person name="Yamashita S."/>
            <person name="Yamamoto K."/>
            <person name="Matsuzaki R."/>
            <person name="Suzuki S."/>
            <person name="Yamaguchi H."/>
            <person name="Hirooka S."/>
            <person name="Minakuchi Y."/>
            <person name="Miyagishima S."/>
            <person name="Kawachi M."/>
            <person name="Toyoda A."/>
            <person name="Nozaki H."/>
        </authorList>
    </citation>
    <scope>NUCLEOTIDE SEQUENCE [LARGE SCALE GENOMIC DNA]</scope>
    <source>
        <strain evidence="3 4">NIES-4017</strain>
    </source>
</reference>
<dbReference type="InterPro" id="IPR036514">
    <property type="entry name" value="SGNH_hydro_sf"/>
</dbReference>
<dbReference type="PROSITE" id="PS01098">
    <property type="entry name" value="LIPASE_GDSL_SER"/>
    <property type="match status" value="1"/>
</dbReference>
<accession>A0AAD3DXQ2</accession>
<dbReference type="GO" id="GO:0006629">
    <property type="term" value="P:lipid metabolic process"/>
    <property type="evidence" value="ECO:0007669"/>
    <property type="project" value="InterPro"/>
</dbReference>
<evidence type="ECO:0000256" key="1">
    <source>
        <dbReference type="ARBA" id="ARBA00008668"/>
    </source>
</evidence>
<dbReference type="GO" id="GO:0016298">
    <property type="term" value="F:lipase activity"/>
    <property type="evidence" value="ECO:0007669"/>
    <property type="project" value="InterPro"/>
</dbReference>
<comment type="caution">
    <text evidence="3">The sequence shown here is derived from an EMBL/GenBank/DDBJ whole genome shotgun (WGS) entry which is preliminary data.</text>
</comment>